<dbReference type="Proteomes" id="UP000789860">
    <property type="component" value="Unassembled WGS sequence"/>
</dbReference>
<evidence type="ECO:0000313" key="1">
    <source>
        <dbReference type="EMBL" id="CAG8691478.1"/>
    </source>
</evidence>
<organism evidence="1 2">
    <name type="scientific">Scutellospora calospora</name>
    <dbReference type="NCBI Taxonomy" id="85575"/>
    <lineage>
        <taxon>Eukaryota</taxon>
        <taxon>Fungi</taxon>
        <taxon>Fungi incertae sedis</taxon>
        <taxon>Mucoromycota</taxon>
        <taxon>Glomeromycotina</taxon>
        <taxon>Glomeromycetes</taxon>
        <taxon>Diversisporales</taxon>
        <taxon>Gigasporaceae</taxon>
        <taxon>Scutellospora</taxon>
    </lineage>
</organism>
<comment type="caution">
    <text evidence="1">The sequence shown here is derived from an EMBL/GenBank/DDBJ whole genome shotgun (WGS) entry which is preliminary data.</text>
</comment>
<protein>
    <submittedName>
        <fullName evidence="1">4420_t:CDS:1</fullName>
    </submittedName>
</protein>
<feature type="non-terminal residue" evidence="1">
    <location>
        <position position="1"/>
    </location>
</feature>
<gene>
    <name evidence="1" type="ORF">SCALOS_LOCUS10148</name>
</gene>
<feature type="non-terminal residue" evidence="1">
    <location>
        <position position="99"/>
    </location>
</feature>
<accession>A0ACA9P4C1</accession>
<keyword evidence="2" id="KW-1185">Reference proteome</keyword>
<dbReference type="EMBL" id="CAJVPM010035971">
    <property type="protein sequence ID" value="CAG8691478.1"/>
    <property type="molecule type" value="Genomic_DNA"/>
</dbReference>
<evidence type="ECO:0000313" key="2">
    <source>
        <dbReference type="Proteomes" id="UP000789860"/>
    </source>
</evidence>
<proteinExistence type="predicted"/>
<sequence length="99" mass="11073">IPNLWVVETIDSQNKAELMNKACASRESPLQVFVQVNTSGEDLSPEECMTVLSHVQDNCPKLQLAGLMTIGAPNRDSKELNPDFIMLKNLKTRFQEAIK</sequence>
<name>A0ACA9P4C1_9GLOM</name>
<reference evidence="1" key="1">
    <citation type="submission" date="2021-06" db="EMBL/GenBank/DDBJ databases">
        <authorList>
            <person name="Kallberg Y."/>
            <person name="Tangrot J."/>
            <person name="Rosling A."/>
        </authorList>
    </citation>
    <scope>NUCLEOTIDE SEQUENCE</scope>
    <source>
        <strain evidence="1">AU212A</strain>
    </source>
</reference>